<reference evidence="1 2" key="1">
    <citation type="submission" date="2015-11" db="EMBL/GenBank/DDBJ databases">
        <title>Genomic analysis of 38 Legionella species identifies large and diverse effector repertoires.</title>
        <authorList>
            <person name="Burstein D."/>
            <person name="Amaro F."/>
            <person name="Zusman T."/>
            <person name="Lifshitz Z."/>
            <person name="Cohen O."/>
            <person name="Gilbert J.A."/>
            <person name="Pupko T."/>
            <person name="Shuman H.A."/>
            <person name="Segal G."/>
        </authorList>
    </citation>
    <scope>NUCLEOTIDE SEQUENCE [LARGE SCALE GENOMIC DNA]</scope>
    <source>
        <strain evidence="1 2">ATCC 49504</strain>
    </source>
</reference>
<evidence type="ECO:0000313" key="2">
    <source>
        <dbReference type="Proteomes" id="UP000054785"/>
    </source>
</evidence>
<name>A0A0W0TRT6_9GAMM</name>
<proteinExistence type="predicted"/>
<sequence length="77" mass="8656">MKRTMIIAGMLLTGSISAFAKPTQPFVHQPNATETVKLQPVSAQKPCKSWEDTRFDTLYERIAKTLEGNQRPPRLSP</sequence>
<keyword evidence="2" id="KW-1185">Reference proteome</keyword>
<gene>
    <name evidence="1" type="ORF">Lgee_1621</name>
</gene>
<evidence type="ECO:0000313" key="1">
    <source>
        <dbReference type="EMBL" id="KTC98319.1"/>
    </source>
</evidence>
<protein>
    <submittedName>
        <fullName evidence="1">Uncharacterized protein</fullName>
    </submittedName>
</protein>
<dbReference type="RefSeq" id="WP_028386546.1">
    <property type="nucleotide sequence ID" value="NZ_CAAAHN010000019.1"/>
</dbReference>
<dbReference type="Proteomes" id="UP000054785">
    <property type="component" value="Unassembled WGS sequence"/>
</dbReference>
<accession>A0A0W0TRT6</accession>
<comment type="caution">
    <text evidence="1">The sequence shown here is derived from an EMBL/GenBank/DDBJ whole genome shotgun (WGS) entry which is preliminary data.</text>
</comment>
<organism evidence="1 2">
    <name type="scientific">Legionella geestiana</name>
    <dbReference type="NCBI Taxonomy" id="45065"/>
    <lineage>
        <taxon>Bacteria</taxon>
        <taxon>Pseudomonadati</taxon>
        <taxon>Pseudomonadota</taxon>
        <taxon>Gammaproteobacteria</taxon>
        <taxon>Legionellales</taxon>
        <taxon>Legionellaceae</taxon>
        <taxon>Legionella</taxon>
    </lineage>
</organism>
<dbReference type="PATRIC" id="fig|45065.4.peg.1757"/>
<dbReference type="EMBL" id="LNYC01000066">
    <property type="protein sequence ID" value="KTC98319.1"/>
    <property type="molecule type" value="Genomic_DNA"/>
</dbReference>
<dbReference type="AlphaFoldDB" id="A0A0W0TRT6"/>